<evidence type="ECO:0000313" key="2">
    <source>
        <dbReference type="EMBL" id="MEI5907939.1"/>
    </source>
</evidence>
<name>A0ABU8HFN1_9BACI</name>
<keyword evidence="1" id="KW-0812">Transmembrane</keyword>
<gene>
    <name evidence="2" type="ORF">WAK64_12825</name>
</gene>
<dbReference type="EMBL" id="JBBAXC010000010">
    <property type="protein sequence ID" value="MEI5907939.1"/>
    <property type="molecule type" value="Genomic_DNA"/>
</dbReference>
<keyword evidence="1" id="KW-1133">Transmembrane helix</keyword>
<dbReference type="RefSeq" id="WP_336587382.1">
    <property type="nucleotide sequence ID" value="NZ_JBBAXC010000010.1"/>
</dbReference>
<evidence type="ECO:0008006" key="4">
    <source>
        <dbReference type="Google" id="ProtNLM"/>
    </source>
</evidence>
<comment type="caution">
    <text evidence="2">The sequence shown here is derived from an EMBL/GenBank/DDBJ whole genome shotgun (WGS) entry which is preliminary data.</text>
</comment>
<feature type="transmembrane region" description="Helical" evidence="1">
    <location>
        <begin position="25"/>
        <end position="46"/>
    </location>
</feature>
<dbReference type="Proteomes" id="UP001312865">
    <property type="component" value="Unassembled WGS sequence"/>
</dbReference>
<feature type="transmembrane region" description="Helical" evidence="1">
    <location>
        <begin position="91"/>
        <end position="114"/>
    </location>
</feature>
<protein>
    <recommendedName>
        <fullName evidence="4">Lycopene cyclase domain-containing protein</fullName>
    </recommendedName>
</protein>
<proteinExistence type="predicted"/>
<evidence type="ECO:0000256" key="1">
    <source>
        <dbReference type="SAM" id="Phobius"/>
    </source>
</evidence>
<sequence>MVLWLMLILPWLTLFFLNQRSIKRFMPVAIFASLLVTMVFEMGYVFNWWVVDEVIVPWGHITSFPLTYGVFIPGTIWIFRFTFDKSFFVYILTNAITDAAYAFIGLKILISFGIYELKGMGHFGIFIIMMILALIIYVYQKWQDKIMNGTNKES</sequence>
<keyword evidence="1" id="KW-0472">Membrane</keyword>
<reference evidence="2 3" key="1">
    <citation type="journal article" date="2018" name="J. Microbiol.">
        <title>Bacillus spongiae sp. nov., isolated from sponge of Jeju Island.</title>
        <authorList>
            <person name="Lee G.E."/>
            <person name="Im W.T."/>
            <person name="Park J.S."/>
        </authorList>
    </citation>
    <scope>NUCLEOTIDE SEQUENCE [LARGE SCALE GENOMIC DNA]</scope>
    <source>
        <strain evidence="2 3">135PIL107-10</strain>
    </source>
</reference>
<accession>A0ABU8HFN1</accession>
<evidence type="ECO:0000313" key="3">
    <source>
        <dbReference type="Proteomes" id="UP001312865"/>
    </source>
</evidence>
<organism evidence="2 3">
    <name type="scientific">Bacillus spongiae</name>
    <dbReference type="NCBI Taxonomy" id="2683610"/>
    <lineage>
        <taxon>Bacteria</taxon>
        <taxon>Bacillati</taxon>
        <taxon>Bacillota</taxon>
        <taxon>Bacilli</taxon>
        <taxon>Bacillales</taxon>
        <taxon>Bacillaceae</taxon>
        <taxon>Bacillus</taxon>
    </lineage>
</organism>
<feature type="transmembrane region" description="Helical" evidence="1">
    <location>
        <begin position="58"/>
        <end position="79"/>
    </location>
</feature>
<feature type="transmembrane region" description="Helical" evidence="1">
    <location>
        <begin position="120"/>
        <end position="139"/>
    </location>
</feature>
<keyword evidence="3" id="KW-1185">Reference proteome</keyword>